<sequence length="104" mass="11172">MTLKSSIHFLAFTPYFRASSIPLSHDSSSPSSPRRRGSSDLIIVGYIRVTLDPRFRGDDDSLVGDDDSLVGDDGSLVGDDDSLVGDDGHSGMTDESAHCPCLKR</sequence>
<feature type="region of interest" description="Disordered" evidence="1">
    <location>
        <begin position="56"/>
        <end position="104"/>
    </location>
</feature>
<feature type="compositionally biased region" description="Acidic residues" evidence="1">
    <location>
        <begin position="60"/>
        <end position="70"/>
    </location>
</feature>
<name>A0A4R5LQF2_9GAMM</name>
<accession>A0A4R5LQF2</accession>
<evidence type="ECO:0000256" key="1">
    <source>
        <dbReference type="SAM" id="MobiDB-lite"/>
    </source>
</evidence>
<evidence type="ECO:0000313" key="3">
    <source>
        <dbReference type="Proteomes" id="UP000295554"/>
    </source>
</evidence>
<evidence type="ECO:0000313" key="2">
    <source>
        <dbReference type="EMBL" id="TDG12749.1"/>
    </source>
</evidence>
<organism evidence="2 3">
    <name type="scientific">Seongchinamella unica</name>
    <dbReference type="NCBI Taxonomy" id="2547392"/>
    <lineage>
        <taxon>Bacteria</taxon>
        <taxon>Pseudomonadati</taxon>
        <taxon>Pseudomonadota</taxon>
        <taxon>Gammaproteobacteria</taxon>
        <taxon>Cellvibrionales</taxon>
        <taxon>Halieaceae</taxon>
        <taxon>Seongchinamella</taxon>
    </lineage>
</organism>
<reference evidence="2 3" key="1">
    <citation type="submission" date="2019-03" db="EMBL/GenBank/DDBJ databases">
        <title>Seongchinamella monodicae gen. nov., sp. nov., a novel member of the Gammaproteobacteria isolated from a tidal mudflat of beach.</title>
        <authorList>
            <person name="Yang H.G."/>
            <person name="Kang J.W."/>
            <person name="Lee S.D."/>
        </authorList>
    </citation>
    <scope>NUCLEOTIDE SEQUENCE [LARGE SCALE GENOMIC DNA]</scope>
    <source>
        <strain evidence="2 3">GH4-78</strain>
    </source>
</reference>
<dbReference type="Proteomes" id="UP000295554">
    <property type="component" value="Unassembled WGS sequence"/>
</dbReference>
<proteinExistence type="predicted"/>
<dbReference type="AlphaFoldDB" id="A0A4R5LQF2"/>
<dbReference type="EMBL" id="SMSE01000003">
    <property type="protein sequence ID" value="TDG12749.1"/>
    <property type="molecule type" value="Genomic_DNA"/>
</dbReference>
<keyword evidence="3" id="KW-1185">Reference proteome</keyword>
<gene>
    <name evidence="2" type="ORF">E2F43_14365</name>
</gene>
<protein>
    <submittedName>
        <fullName evidence="2">Uncharacterized protein</fullName>
    </submittedName>
</protein>
<comment type="caution">
    <text evidence="2">The sequence shown here is derived from an EMBL/GenBank/DDBJ whole genome shotgun (WGS) entry which is preliminary data.</text>
</comment>